<feature type="compositionally biased region" description="Low complexity" evidence="1">
    <location>
        <begin position="36"/>
        <end position="50"/>
    </location>
</feature>
<reference evidence="2" key="1">
    <citation type="submission" date="2023-03" db="UniProtKB">
        <authorList>
            <consortium name="EnsemblPlants"/>
        </authorList>
    </citation>
    <scope>IDENTIFICATION</scope>
</reference>
<accession>A0A9I9E7S7</accession>
<feature type="region of interest" description="Disordered" evidence="1">
    <location>
        <begin position="1"/>
        <end position="76"/>
    </location>
</feature>
<organism evidence="2">
    <name type="scientific">Cucumis melo</name>
    <name type="common">Muskmelon</name>
    <dbReference type="NCBI Taxonomy" id="3656"/>
    <lineage>
        <taxon>Eukaryota</taxon>
        <taxon>Viridiplantae</taxon>
        <taxon>Streptophyta</taxon>
        <taxon>Embryophyta</taxon>
        <taxon>Tracheophyta</taxon>
        <taxon>Spermatophyta</taxon>
        <taxon>Magnoliopsida</taxon>
        <taxon>eudicotyledons</taxon>
        <taxon>Gunneridae</taxon>
        <taxon>Pentapetalae</taxon>
        <taxon>rosids</taxon>
        <taxon>fabids</taxon>
        <taxon>Cucurbitales</taxon>
        <taxon>Cucurbitaceae</taxon>
        <taxon>Benincaseae</taxon>
        <taxon>Cucumis</taxon>
    </lineage>
</organism>
<protein>
    <submittedName>
        <fullName evidence="2">Uncharacterized protein</fullName>
    </submittedName>
</protein>
<dbReference type="EnsemblPlants" id="MELO3C029976.2.1">
    <property type="protein sequence ID" value="MELO3C029976.2.1"/>
    <property type="gene ID" value="MELO3C029976.2"/>
</dbReference>
<dbReference type="AlphaFoldDB" id="A0A9I9E7S7"/>
<sequence length="76" mass="7901">MASSTSLSRSPKPFTISPFCSRKSPGLSSASRPNGRPTTPSSTTSSRPPSKVSISPMTTASCNPSPSTPPLDRFCN</sequence>
<name>A0A9I9E7S7_CUCME</name>
<feature type="compositionally biased region" description="Polar residues" evidence="1">
    <location>
        <begin position="52"/>
        <end position="65"/>
    </location>
</feature>
<evidence type="ECO:0000256" key="1">
    <source>
        <dbReference type="SAM" id="MobiDB-lite"/>
    </source>
</evidence>
<proteinExistence type="predicted"/>
<dbReference type="Gramene" id="MELO3C029976.2.1">
    <property type="protein sequence ID" value="MELO3C029976.2.1"/>
    <property type="gene ID" value="MELO3C029976.2"/>
</dbReference>
<evidence type="ECO:0000313" key="2">
    <source>
        <dbReference type="EnsemblPlants" id="MELO3C029976.2.1"/>
    </source>
</evidence>